<accession>A0A518VE85</accession>
<evidence type="ECO:0000313" key="1">
    <source>
        <dbReference type="EMBL" id="QDX95300.1"/>
    </source>
</evidence>
<gene>
    <name evidence="1" type="ORF">EEL30_25225</name>
</gene>
<name>A0A518VE85_BRELA</name>
<organism evidence="1 2">
    <name type="scientific">Brevibacillus laterosporus</name>
    <name type="common">Bacillus laterosporus</name>
    <dbReference type="NCBI Taxonomy" id="1465"/>
    <lineage>
        <taxon>Bacteria</taxon>
        <taxon>Bacillati</taxon>
        <taxon>Bacillota</taxon>
        <taxon>Bacilli</taxon>
        <taxon>Bacillales</taxon>
        <taxon>Paenibacillaceae</taxon>
        <taxon>Brevibacillus</taxon>
    </lineage>
</organism>
<dbReference type="AlphaFoldDB" id="A0A518VE85"/>
<proteinExistence type="predicted"/>
<evidence type="ECO:0000313" key="2">
    <source>
        <dbReference type="Proteomes" id="UP000319432"/>
    </source>
</evidence>
<dbReference type="SUPFAM" id="SSF55729">
    <property type="entry name" value="Acyl-CoA N-acyltransferases (Nat)"/>
    <property type="match status" value="1"/>
</dbReference>
<keyword evidence="2" id="KW-1185">Reference proteome</keyword>
<dbReference type="Proteomes" id="UP000319432">
    <property type="component" value="Chromosome"/>
</dbReference>
<dbReference type="Gene3D" id="3.40.630.30">
    <property type="match status" value="1"/>
</dbReference>
<reference evidence="1 2" key="1">
    <citation type="submission" date="2018-11" db="EMBL/GenBank/DDBJ databases">
        <title>Phylogenetic determinants of toxin gene distribution in genomes of Brevibacillus laterosporus.</title>
        <authorList>
            <person name="Glare T.R."/>
            <person name="Durrant A."/>
            <person name="Berry C."/>
            <person name="Palma L."/>
            <person name="Ormskirk M."/>
            <person name="Cox M.O."/>
        </authorList>
    </citation>
    <scope>NUCLEOTIDE SEQUENCE [LARGE SCALE GENOMIC DNA]</scope>
    <source>
        <strain evidence="1 2">1821L</strain>
    </source>
</reference>
<dbReference type="OrthoDB" id="2861904at2"/>
<dbReference type="GO" id="GO:0016740">
    <property type="term" value="F:transferase activity"/>
    <property type="evidence" value="ECO:0007669"/>
    <property type="project" value="UniProtKB-KW"/>
</dbReference>
<dbReference type="InterPro" id="IPR016181">
    <property type="entry name" value="Acyl_CoA_acyltransferase"/>
</dbReference>
<protein>
    <submittedName>
        <fullName evidence="1">N-acetyltransferase</fullName>
    </submittedName>
</protein>
<keyword evidence="1" id="KW-0808">Transferase</keyword>
<sequence length="142" mass="16433">MQIKQAHPLMAQEIAQFFYEHITENSDSIATREYLCPDGARAAVRRNQVIVALDEDVIAAAFRFYPKKSTQTISLYQFAVAKNYRGNRLLYTMLQSLGDYPIEVLCPIESSFNSYYSINGWNCKSQSKDCNLWEWNTEFSCM</sequence>
<dbReference type="EMBL" id="CP033464">
    <property type="protein sequence ID" value="QDX95300.1"/>
    <property type="molecule type" value="Genomic_DNA"/>
</dbReference>